<keyword evidence="7" id="KW-0503">Monooxygenase</keyword>
<evidence type="ECO:0000256" key="7">
    <source>
        <dbReference type="RuleBase" id="RU000461"/>
    </source>
</evidence>
<feature type="transmembrane region" description="Helical" evidence="8">
    <location>
        <begin position="12"/>
        <end position="35"/>
    </location>
</feature>
<evidence type="ECO:0000256" key="4">
    <source>
        <dbReference type="ARBA" id="ARBA00022723"/>
    </source>
</evidence>
<dbReference type="Pfam" id="PF00067">
    <property type="entry name" value="p450"/>
    <property type="match status" value="1"/>
</dbReference>
<evidence type="ECO:0000256" key="8">
    <source>
        <dbReference type="SAM" id="Phobius"/>
    </source>
</evidence>
<name>A0ABR4GN25_9EURO</name>
<dbReference type="PANTHER" id="PTHR24305:SF232">
    <property type="entry name" value="P450, PUTATIVE (EUROFUNG)-RELATED"/>
    <property type="match status" value="1"/>
</dbReference>
<evidence type="ECO:0000256" key="5">
    <source>
        <dbReference type="ARBA" id="ARBA00023002"/>
    </source>
</evidence>
<evidence type="ECO:0000256" key="6">
    <source>
        <dbReference type="ARBA" id="ARBA00023004"/>
    </source>
</evidence>
<organism evidence="9 10">
    <name type="scientific">Aspergillus keveii</name>
    <dbReference type="NCBI Taxonomy" id="714993"/>
    <lineage>
        <taxon>Eukaryota</taxon>
        <taxon>Fungi</taxon>
        <taxon>Dikarya</taxon>
        <taxon>Ascomycota</taxon>
        <taxon>Pezizomycotina</taxon>
        <taxon>Eurotiomycetes</taxon>
        <taxon>Eurotiomycetidae</taxon>
        <taxon>Eurotiales</taxon>
        <taxon>Aspergillaceae</taxon>
        <taxon>Aspergillus</taxon>
        <taxon>Aspergillus subgen. Nidulantes</taxon>
    </lineage>
</organism>
<protein>
    <submittedName>
        <fullName evidence="9">Cytochrome P450</fullName>
    </submittedName>
</protein>
<keyword evidence="5 7" id="KW-0560">Oxidoreductase</keyword>
<keyword evidence="6 7" id="KW-0408">Iron</keyword>
<dbReference type="InterPro" id="IPR017972">
    <property type="entry name" value="Cyt_P450_CS"/>
</dbReference>
<dbReference type="EMBL" id="JBFTWV010000003">
    <property type="protein sequence ID" value="KAL2800468.1"/>
    <property type="molecule type" value="Genomic_DNA"/>
</dbReference>
<dbReference type="Gene3D" id="1.10.630.10">
    <property type="entry name" value="Cytochrome P450"/>
    <property type="match status" value="1"/>
</dbReference>
<keyword evidence="8" id="KW-0812">Transmembrane</keyword>
<keyword evidence="8" id="KW-1133">Transmembrane helix</keyword>
<dbReference type="PRINTS" id="PR00465">
    <property type="entry name" value="EP450IV"/>
</dbReference>
<reference evidence="9 10" key="1">
    <citation type="submission" date="2024-07" db="EMBL/GenBank/DDBJ databases">
        <title>Section-level genome sequencing and comparative genomics of Aspergillus sections Usti and Cavernicolus.</title>
        <authorList>
            <consortium name="Lawrence Berkeley National Laboratory"/>
            <person name="Nybo J.L."/>
            <person name="Vesth T.C."/>
            <person name="Theobald S."/>
            <person name="Frisvad J.C."/>
            <person name="Larsen T.O."/>
            <person name="Kjaerboelling I."/>
            <person name="Rothschild-Mancinelli K."/>
            <person name="Lyhne E.K."/>
            <person name="Kogle M.E."/>
            <person name="Barry K."/>
            <person name="Clum A."/>
            <person name="Na H."/>
            <person name="Ledsgaard L."/>
            <person name="Lin J."/>
            <person name="Lipzen A."/>
            <person name="Kuo A."/>
            <person name="Riley R."/>
            <person name="Mondo S."/>
            <person name="Labutti K."/>
            <person name="Haridas S."/>
            <person name="Pangalinan J."/>
            <person name="Salamov A.A."/>
            <person name="Simmons B.A."/>
            <person name="Magnuson J.K."/>
            <person name="Chen J."/>
            <person name="Drula E."/>
            <person name="Henrissat B."/>
            <person name="Wiebenga A."/>
            <person name="Lubbers R.J."/>
            <person name="Gomes A.C."/>
            <person name="Makela M.R."/>
            <person name="Stajich J."/>
            <person name="Grigoriev I.V."/>
            <person name="Mortensen U.H."/>
            <person name="De Vries R.P."/>
            <person name="Baker S.E."/>
            <person name="Andersen M.R."/>
        </authorList>
    </citation>
    <scope>NUCLEOTIDE SEQUENCE [LARGE SCALE GENOMIC DNA]</scope>
    <source>
        <strain evidence="9 10">CBS 209.92</strain>
    </source>
</reference>
<dbReference type="Proteomes" id="UP001610563">
    <property type="component" value="Unassembled WGS sequence"/>
</dbReference>
<dbReference type="PANTHER" id="PTHR24305">
    <property type="entry name" value="CYTOCHROME P450"/>
    <property type="match status" value="1"/>
</dbReference>
<dbReference type="SUPFAM" id="SSF48264">
    <property type="entry name" value="Cytochrome P450"/>
    <property type="match status" value="1"/>
</dbReference>
<gene>
    <name evidence="9" type="ORF">BJX66DRAFT_350142</name>
</gene>
<dbReference type="InterPro" id="IPR036396">
    <property type="entry name" value="Cyt_P450_sf"/>
</dbReference>
<dbReference type="PROSITE" id="PS00086">
    <property type="entry name" value="CYTOCHROME_P450"/>
    <property type="match status" value="1"/>
</dbReference>
<keyword evidence="4 7" id="KW-0479">Metal-binding</keyword>
<keyword evidence="3 7" id="KW-0349">Heme</keyword>
<keyword evidence="8" id="KW-0472">Membrane</keyword>
<comment type="similarity">
    <text evidence="2 7">Belongs to the cytochrome P450 family.</text>
</comment>
<sequence length="514" mass="57015">MTIPSPENFPISLLFPNLLLILVPILAVLLIPPLISNKTAAISHIPGPFLARYTDAWSLWLTWKTHHHGNRAATLRTLEAQYGSVVRTGPRSVTVLDPAAVPLVYGVRAKLDKGPAYIPFRQAGVKTSLLSIPDEQTHSKYRKLVSHAYSMTSIKGYEPYVDRMVRKFIEVCDEHAASKEPLNLSLWCHYYCFDVISSLTLGSPIGCLEGQDVFGLIKKIRAFRDYASVVSQMPWLHRVFQDNPLLRRVKPSPFMKLVKSTIDDRLRQSTQSKFNDSSSTSTNDRSDLLSHFIATHAAHPDLMTKEQVTISAAGNFIAGGLSPAATFNELCYYLATTPEAQEKLHAELSAAQCSYPAPFDQVKAIPYLEGIVREAYRLHSSSSATLQRVTGPSGLTLPNGCRLPPGIYVGCPAGTVNRDKGVFGADAEVYNPARWMKGYGEGDAEYEERRKVMERTDLSFGQGSRSCIGKSVAQMEIFKVVAALVGMFKFEVVGVARKSELYVRIQRREAQEVK</sequence>
<comment type="caution">
    <text evidence="9">The sequence shown here is derived from an EMBL/GenBank/DDBJ whole genome shotgun (WGS) entry which is preliminary data.</text>
</comment>
<proteinExistence type="inferred from homology"/>
<evidence type="ECO:0000256" key="1">
    <source>
        <dbReference type="ARBA" id="ARBA00001971"/>
    </source>
</evidence>
<dbReference type="InterPro" id="IPR002403">
    <property type="entry name" value="Cyt_P450_E_grp-IV"/>
</dbReference>
<comment type="cofactor">
    <cofactor evidence="1">
        <name>heme</name>
        <dbReference type="ChEBI" id="CHEBI:30413"/>
    </cofactor>
</comment>
<dbReference type="InterPro" id="IPR050121">
    <property type="entry name" value="Cytochrome_P450_monoxygenase"/>
</dbReference>
<evidence type="ECO:0000313" key="10">
    <source>
        <dbReference type="Proteomes" id="UP001610563"/>
    </source>
</evidence>
<evidence type="ECO:0000313" key="9">
    <source>
        <dbReference type="EMBL" id="KAL2800468.1"/>
    </source>
</evidence>
<evidence type="ECO:0000256" key="3">
    <source>
        <dbReference type="ARBA" id="ARBA00022617"/>
    </source>
</evidence>
<keyword evidence="10" id="KW-1185">Reference proteome</keyword>
<accession>A0ABR4GN25</accession>
<dbReference type="CDD" id="cd11060">
    <property type="entry name" value="CYP57A1-like"/>
    <property type="match status" value="1"/>
</dbReference>
<dbReference type="PRINTS" id="PR00385">
    <property type="entry name" value="P450"/>
</dbReference>
<dbReference type="InterPro" id="IPR001128">
    <property type="entry name" value="Cyt_P450"/>
</dbReference>
<evidence type="ECO:0000256" key="2">
    <source>
        <dbReference type="ARBA" id="ARBA00010617"/>
    </source>
</evidence>